<comment type="caution">
    <text evidence="3">The sequence shown here is derived from an EMBL/GenBank/DDBJ whole genome shotgun (WGS) entry which is preliminary data.</text>
</comment>
<name>A0A831TEY6_9BACT</name>
<dbReference type="Pfam" id="PF13731">
    <property type="entry name" value="WxL"/>
    <property type="match status" value="1"/>
</dbReference>
<dbReference type="EMBL" id="DSIY01000072">
    <property type="protein sequence ID" value="HEG90441.1"/>
    <property type="molecule type" value="Genomic_DNA"/>
</dbReference>
<accession>A0A831TEY6</accession>
<feature type="domain" description="WxL" evidence="2">
    <location>
        <begin position="45"/>
        <end position="194"/>
    </location>
</feature>
<organism evidence="3">
    <name type="scientific">Thermorudis peleae</name>
    <dbReference type="NCBI Taxonomy" id="1382356"/>
    <lineage>
        <taxon>Bacteria</taxon>
        <taxon>Pseudomonadati</taxon>
        <taxon>Thermomicrobiota</taxon>
        <taxon>Thermomicrobia</taxon>
        <taxon>Thermomicrobia incertae sedis</taxon>
        <taxon>Thermorudis</taxon>
    </lineage>
</organism>
<evidence type="ECO:0000313" key="3">
    <source>
        <dbReference type="EMBL" id="HEG90441.1"/>
    </source>
</evidence>
<protein>
    <recommendedName>
        <fullName evidence="2">WxL domain-containing protein</fullName>
    </recommendedName>
</protein>
<sequence length="194" mass="19629">MRRHHCIRRGLALGLMVMFAATLAGSAVADDVTGTAEVTGGSLTMSATDGPTFTAANGNGFTLNGTDQTKTDPFNIDVVDARGTGAGWNLQITSTTFSTGGATPKTLATNASQITAVSVTCDQGTCTGPSNSITYPLTVPAGSTPPTAVKFYNTAVDTGMGDFTVTPTWSLSVPANAYAGTYTSTVTITIASGP</sequence>
<feature type="chain" id="PRO_5032523440" description="WxL domain-containing protein" evidence="1">
    <location>
        <begin position="30"/>
        <end position="194"/>
    </location>
</feature>
<feature type="signal peptide" evidence="1">
    <location>
        <begin position="1"/>
        <end position="29"/>
    </location>
</feature>
<gene>
    <name evidence="3" type="ORF">ENP34_03220</name>
</gene>
<proteinExistence type="predicted"/>
<reference evidence="3" key="1">
    <citation type="journal article" date="2020" name="mSystems">
        <title>Genome- and Community-Level Interaction Insights into Carbon Utilization and Element Cycling Functions of Hydrothermarchaeota in Hydrothermal Sediment.</title>
        <authorList>
            <person name="Zhou Z."/>
            <person name="Liu Y."/>
            <person name="Xu W."/>
            <person name="Pan J."/>
            <person name="Luo Z.H."/>
            <person name="Li M."/>
        </authorList>
    </citation>
    <scope>NUCLEOTIDE SEQUENCE [LARGE SCALE GENOMIC DNA]</scope>
    <source>
        <strain evidence="3">SpSt-210</strain>
    </source>
</reference>
<evidence type="ECO:0000259" key="2">
    <source>
        <dbReference type="Pfam" id="PF13731"/>
    </source>
</evidence>
<evidence type="ECO:0000256" key="1">
    <source>
        <dbReference type="SAM" id="SignalP"/>
    </source>
</evidence>
<dbReference type="InterPro" id="IPR027994">
    <property type="entry name" value="WxL_dom"/>
</dbReference>
<keyword evidence="1" id="KW-0732">Signal</keyword>
<dbReference type="AlphaFoldDB" id="A0A831TEY6"/>